<evidence type="ECO:0000313" key="3">
    <source>
        <dbReference type="Proteomes" id="UP001381693"/>
    </source>
</evidence>
<dbReference type="Proteomes" id="UP001381693">
    <property type="component" value="Unassembled WGS sequence"/>
</dbReference>
<keyword evidence="3" id="KW-1185">Reference proteome</keyword>
<comment type="caution">
    <text evidence="2">The sequence shown here is derived from an EMBL/GenBank/DDBJ whole genome shotgun (WGS) entry which is preliminary data.</text>
</comment>
<organism evidence="2 3">
    <name type="scientific">Halocaridina rubra</name>
    <name type="common">Hawaiian red shrimp</name>
    <dbReference type="NCBI Taxonomy" id="373956"/>
    <lineage>
        <taxon>Eukaryota</taxon>
        <taxon>Metazoa</taxon>
        <taxon>Ecdysozoa</taxon>
        <taxon>Arthropoda</taxon>
        <taxon>Crustacea</taxon>
        <taxon>Multicrustacea</taxon>
        <taxon>Malacostraca</taxon>
        <taxon>Eumalacostraca</taxon>
        <taxon>Eucarida</taxon>
        <taxon>Decapoda</taxon>
        <taxon>Pleocyemata</taxon>
        <taxon>Caridea</taxon>
        <taxon>Atyoidea</taxon>
        <taxon>Atyidae</taxon>
        <taxon>Halocaridina</taxon>
    </lineage>
</organism>
<reference evidence="2 3" key="1">
    <citation type="submission" date="2023-11" db="EMBL/GenBank/DDBJ databases">
        <title>Halocaridina rubra genome assembly.</title>
        <authorList>
            <person name="Smith C."/>
        </authorList>
    </citation>
    <scope>NUCLEOTIDE SEQUENCE [LARGE SCALE GENOMIC DNA]</scope>
    <source>
        <strain evidence="2">EP-1</strain>
        <tissue evidence="2">Whole</tissue>
    </source>
</reference>
<name>A0AAN9AHM9_HALRR</name>
<feature type="region of interest" description="Disordered" evidence="1">
    <location>
        <begin position="1"/>
        <end position="24"/>
    </location>
</feature>
<evidence type="ECO:0000313" key="2">
    <source>
        <dbReference type="EMBL" id="KAK7087088.1"/>
    </source>
</evidence>
<gene>
    <name evidence="2" type="ORF">SK128_009976</name>
</gene>
<feature type="compositionally biased region" description="Polar residues" evidence="1">
    <location>
        <begin position="1"/>
        <end position="20"/>
    </location>
</feature>
<sequence>MYGLNQVTCGERQPSNQYKSPITCGRLTTGKDSGHEKFANTRNLTQRVVPLPISRGRLAPRASWVRAPNYQRSKSPLFDLQCQLK</sequence>
<protein>
    <submittedName>
        <fullName evidence="2">Uncharacterized protein</fullName>
    </submittedName>
</protein>
<accession>A0AAN9AHM9</accession>
<proteinExistence type="predicted"/>
<dbReference type="EMBL" id="JAXCGZ010000007">
    <property type="protein sequence ID" value="KAK7087088.1"/>
    <property type="molecule type" value="Genomic_DNA"/>
</dbReference>
<evidence type="ECO:0000256" key="1">
    <source>
        <dbReference type="SAM" id="MobiDB-lite"/>
    </source>
</evidence>
<dbReference type="AlphaFoldDB" id="A0AAN9AHM9"/>